<accession>A0A078KV86</accession>
<dbReference type="Proteomes" id="UP000032431">
    <property type="component" value="Chromosome I"/>
</dbReference>
<gene>
    <name evidence="1" type="ORF">CCDG5_2003</name>
</gene>
<dbReference type="PATRIC" id="fig|29343.3.peg.2125"/>
<proteinExistence type="predicted"/>
<dbReference type="Pfam" id="PF09709">
    <property type="entry name" value="Cas_Csd1"/>
    <property type="match status" value="1"/>
</dbReference>
<dbReference type="OrthoDB" id="9778918at2"/>
<sequence>MILQSLYEYYEILVKAGEVPHPGYVIANVSYALNLSPQGELLNVIPLKQSVTRGKKTVEVPRPMEVPEQENKTSGIKPNFLCENSSYVLGVDAKGKPERVKKCFSAFAELHHRILDGVDSIPAKAVLAFIDSWQPEKAQKCEALKNFYNDIIAGANIVFMIQGIGYAHQDKAIRTAWENYRSKNSSKVYMQCLVTGKVEPIARLHPRIKGIKNAQMVVSLVSFNESAFESYGHELKDKTGQGLNAPVSEYAAFAYGTALNYLLADTEHRQVIGDTTVVYWAMSPKKIYRDLFSFALNPVKKSDSDGEMAVDKAAEGELEGIFKRIVQGKPISEDTKYSFDSSTRFYVLGLAPNAGRLSVQFFLANTFGNILENVAQHYRDLEIEKSPSDFEYLPVWKLLDESVPSISREKPAYRLLTSEMMRSILSGLPYPELFLSNAILRIRSEQDNADKNTHKITRGRAAIIKACLIRKNDDRIKEVLTVSLREESNNRAYVLGRLFAVLEKAQQDANPGINSTIKDRYFASACTAPATVFPILLRLSKHHIAKSEYGTVNERRIRDLLDKLDVEQEPFPAHLSLNEQGVFILGYYHQQKAIYTKSDKEDK</sequence>
<evidence type="ECO:0000313" key="2">
    <source>
        <dbReference type="Proteomes" id="UP000032431"/>
    </source>
</evidence>
<dbReference type="EMBL" id="LM995447">
    <property type="protein sequence ID" value="CDZ25095.1"/>
    <property type="molecule type" value="Genomic_DNA"/>
</dbReference>
<dbReference type="CDD" id="cd09757">
    <property type="entry name" value="Cas8c_I-C"/>
    <property type="match status" value="1"/>
</dbReference>
<dbReference type="InterPro" id="IPR010144">
    <property type="entry name" value="CRISPR-assoc_prot_Csd1-typ"/>
</dbReference>
<evidence type="ECO:0000313" key="1">
    <source>
        <dbReference type="EMBL" id="CDZ25095.1"/>
    </source>
</evidence>
<dbReference type="KEGG" id="ccel:CCDG5_2003"/>
<dbReference type="STRING" id="29343.CCDG5_2003"/>
<dbReference type="HOGENOM" id="CLU_031037_0_0_9"/>
<name>A0A078KV86_9FIRM</name>
<reference evidence="2" key="1">
    <citation type="submission" date="2014-07" db="EMBL/GenBank/DDBJ databases">
        <authorList>
            <person name="Wibberg D."/>
        </authorList>
    </citation>
    <scope>NUCLEOTIDE SEQUENCE [LARGE SCALE GENOMIC DNA]</scope>
    <source>
        <strain evidence="2">DG5</strain>
    </source>
</reference>
<organism evidence="1 2">
    <name type="scientific">[Clostridium] cellulosi</name>
    <dbReference type="NCBI Taxonomy" id="29343"/>
    <lineage>
        <taxon>Bacteria</taxon>
        <taxon>Bacillati</taxon>
        <taxon>Bacillota</taxon>
        <taxon>Clostridia</taxon>
        <taxon>Eubacteriales</taxon>
        <taxon>Oscillospiraceae</taxon>
        <taxon>Oscillospiraceae incertae sedis</taxon>
    </lineage>
</organism>
<dbReference type="AlphaFoldDB" id="A0A078KV86"/>
<dbReference type="NCBIfam" id="TIGR01863">
    <property type="entry name" value="cas_Csd1"/>
    <property type="match status" value="1"/>
</dbReference>
<keyword evidence="2" id="KW-1185">Reference proteome</keyword>
<protein>
    <submittedName>
        <fullName evidence="1">Csd1 family CRISPR-associated protein</fullName>
    </submittedName>
</protein>